<reference evidence="3 4" key="1">
    <citation type="submission" date="2022-01" db="EMBL/GenBank/DDBJ databases">
        <title>A chromosomal length assembly of Cordylochernes scorpioides.</title>
        <authorList>
            <person name="Zeh D."/>
            <person name="Zeh J."/>
        </authorList>
    </citation>
    <scope>NUCLEOTIDE SEQUENCE [LARGE SCALE GENOMIC DNA]</scope>
    <source>
        <strain evidence="3">IN4F17</strain>
        <tissue evidence="3">Whole Body</tissue>
    </source>
</reference>
<proteinExistence type="predicted"/>
<feature type="domain" description="Integrase catalytic" evidence="2">
    <location>
        <begin position="37"/>
        <end position="227"/>
    </location>
</feature>
<protein>
    <recommendedName>
        <fullName evidence="2">Integrase catalytic domain-containing protein</fullName>
    </recommendedName>
</protein>
<gene>
    <name evidence="3" type="ORF">LAZ67_3005848</name>
</gene>
<dbReference type="InterPro" id="IPR012337">
    <property type="entry name" value="RNaseH-like_sf"/>
</dbReference>
<dbReference type="PANTHER" id="PTHR47331">
    <property type="entry name" value="PHD-TYPE DOMAIN-CONTAINING PROTEIN"/>
    <property type="match status" value="1"/>
</dbReference>
<dbReference type="InterPro" id="IPR036397">
    <property type="entry name" value="RNaseH_sf"/>
</dbReference>
<dbReference type="EMBL" id="CP092865">
    <property type="protein sequence ID" value="UYV65901.1"/>
    <property type="molecule type" value="Genomic_DNA"/>
</dbReference>
<evidence type="ECO:0000313" key="3">
    <source>
        <dbReference type="EMBL" id="UYV65901.1"/>
    </source>
</evidence>
<evidence type="ECO:0000256" key="1">
    <source>
        <dbReference type="SAM" id="MobiDB-lite"/>
    </source>
</evidence>
<keyword evidence="4" id="KW-1185">Reference proteome</keyword>
<organism evidence="3 4">
    <name type="scientific">Cordylochernes scorpioides</name>
    <dbReference type="NCBI Taxonomy" id="51811"/>
    <lineage>
        <taxon>Eukaryota</taxon>
        <taxon>Metazoa</taxon>
        <taxon>Ecdysozoa</taxon>
        <taxon>Arthropoda</taxon>
        <taxon>Chelicerata</taxon>
        <taxon>Arachnida</taxon>
        <taxon>Pseudoscorpiones</taxon>
        <taxon>Cheliferoidea</taxon>
        <taxon>Chernetidae</taxon>
        <taxon>Cordylochernes</taxon>
    </lineage>
</organism>
<dbReference type="PROSITE" id="PS50994">
    <property type="entry name" value="INTEGRASE"/>
    <property type="match status" value="1"/>
</dbReference>
<dbReference type="InterPro" id="IPR040676">
    <property type="entry name" value="DUF5641"/>
</dbReference>
<dbReference type="PANTHER" id="PTHR47331:SF2">
    <property type="match status" value="1"/>
</dbReference>
<dbReference type="SUPFAM" id="SSF53098">
    <property type="entry name" value="Ribonuclease H-like"/>
    <property type="match status" value="1"/>
</dbReference>
<accession>A0ABY6KAM6</accession>
<dbReference type="Pfam" id="PF18701">
    <property type="entry name" value="DUF5641"/>
    <property type="match status" value="1"/>
</dbReference>
<sequence>MNKLREKYWIVKARQTIKKIVRRCVTCRRFSAKPVVVEDAPLPATRVHNAKVFEVVGIDLAGPLYLKDQTKTWVVLFTCAVYRCVHLELVISLSTEDFLMALERFIKRRGRPSTIFSDNGTNFVGANNFFKKIDWERVSNDGKVKRIEWKFIPPTAAWWGGWWERLIRSLKDILKRMLGTSTLTYQQLMTLLCHAEAVMNGRPMTYVSDDPNDLVTISPSMFLQEQTEVEFPECQNMGSNPTTKKLRYLSKLREELKSRFRKEYLSLLVQRNRRIYNPKLQAGDVVLVGMDNKKRNFWPLAVIEEILFGRDGVNRLVKVGVCVEWWRSIIPDAAQAAQTAQVSAVNMPAVPAANINIRTRLGLLPTSRVFVALTRKQRHLATEIGLGLPHPVREWIRPTAGRQSKYPPTNQGRVGPVGRRSPTMDSCKKKKKANKPSQPSVDITALVEEDNMVISRHYQILQSLGQPSLAALHLDLVASLISERK</sequence>
<dbReference type="Proteomes" id="UP001235939">
    <property type="component" value="Chromosome 03"/>
</dbReference>
<feature type="region of interest" description="Disordered" evidence="1">
    <location>
        <begin position="398"/>
        <end position="440"/>
    </location>
</feature>
<name>A0ABY6KAM6_9ARAC</name>
<dbReference type="InterPro" id="IPR001584">
    <property type="entry name" value="Integrase_cat-core"/>
</dbReference>
<evidence type="ECO:0000259" key="2">
    <source>
        <dbReference type="PROSITE" id="PS50994"/>
    </source>
</evidence>
<evidence type="ECO:0000313" key="4">
    <source>
        <dbReference type="Proteomes" id="UP001235939"/>
    </source>
</evidence>
<dbReference type="Gene3D" id="3.30.420.10">
    <property type="entry name" value="Ribonuclease H-like superfamily/Ribonuclease H"/>
    <property type="match status" value="1"/>
</dbReference>